<evidence type="ECO:0000256" key="1">
    <source>
        <dbReference type="ARBA" id="ARBA00023015"/>
    </source>
</evidence>
<evidence type="ECO:0000313" key="4">
    <source>
        <dbReference type="Proteomes" id="UP000198716"/>
    </source>
</evidence>
<name>A0A1I1XGU9_9ACTN</name>
<dbReference type="AlphaFoldDB" id="A0A1I1XGU9"/>
<gene>
    <name evidence="3" type="ORF">SAMN04487819_107163</name>
</gene>
<dbReference type="RefSeq" id="WP_092927226.1">
    <property type="nucleotide sequence ID" value="NZ_FOMZ01000007.1"/>
</dbReference>
<accession>A0A1I1XGU9</accession>
<protein>
    <recommendedName>
        <fullName evidence="5">Zinc-finger</fullName>
    </recommendedName>
</protein>
<organism evidence="3 4">
    <name type="scientific">Actinopolyspora alba</name>
    <dbReference type="NCBI Taxonomy" id="673379"/>
    <lineage>
        <taxon>Bacteria</taxon>
        <taxon>Bacillati</taxon>
        <taxon>Actinomycetota</taxon>
        <taxon>Actinomycetes</taxon>
        <taxon>Actinopolysporales</taxon>
        <taxon>Actinopolysporaceae</taxon>
        <taxon>Actinopolyspora</taxon>
        <taxon>Actinopolyspora alba group</taxon>
    </lineage>
</organism>
<dbReference type="EMBL" id="FOMZ01000007">
    <property type="protein sequence ID" value="SFE06522.1"/>
    <property type="molecule type" value="Genomic_DNA"/>
</dbReference>
<dbReference type="Proteomes" id="UP000198716">
    <property type="component" value="Unassembled WGS sequence"/>
</dbReference>
<evidence type="ECO:0008006" key="5">
    <source>
        <dbReference type="Google" id="ProtNLM"/>
    </source>
</evidence>
<dbReference type="InterPro" id="IPR041916">
    <property type="entry name" value="Anti_sigma_zinc_sf"/>
</dbReference>
<keyword evidence="2" id="KW-0804">Transcription</keyword>
<keyword evidence="1" id="KW-0805">Transcription regulation</keyword>
<sequence length="199" mass="21840">MNEESFASDRRLPCGQRVGALIGYHLDGVPPEFEEHLRDCPHCRAELAEISRRWRPVRRLARSHAVASNDLVDRTLTTLRGLRDRHGGQPLELSQEHGKLLIQAAATLSLTRRLSAEVLDDFSGMAVRSCLMADEAVRVDLVAAYPTAAHELLAEIRRRLVAALHGYLGAGTPDVSVRLADVVPPWDGTGEETDSPPIG</sequence>
<evidence type="ECO:0000256" key="2">
    <source>
        <dbReference type="ARBA" id="ARBA00023163"/>
    </source>
</evidence>
<keyword evidence="4" id="KW-1185">Reference proteome</keyword>
<proteinExistence type="predicted"/>
<reference evidence="4" key="1">
    <citation type="submission" date="2016-10" db="EMBL/GenBank/DDBJ databases">
        <authorList>
            <person name="Varghese N."/>
            <person name="Submissions S."/>
        </authorList>
    </citation>
    <scope>NUCLEOTIDE SEQUENCE [LARGE SCALE GENOMIC DNA]</scope>
    <source>
        <strain evidence="4">DSM 45004</strain>
    </source>
</reference>
<evidence type="ECO:0000313" key="3">
    <source>
        <dbReference type="EMBL" id="SFE06522.1"/>
    </source>
</evidence>
<dbReference type="Gene3D" id="1.10.10.1320">
    <property type="entry name" value="Anti-sigma factor, zinc-finger domain"/>
    <property type="match status" value="1"/>
</dbReference>